<dbReference type="GO" id="GO:0005829">
    <property type="term" value="C:cytosol"/>
    <property type="evidence" value="ECO:0007669"/>
    <property type="project" value="TreeGrafter"/>
</dbReference>
<evidence type="ECO:0000259" key="5">
    <source>
        <dbReference type="Pfam" id="PF00551"/>
    </source>
</evidence>
<dbReference type="PATRIC" id="fig|1618553.3.peg.429"/>
<dbReference type="Gene3D" id="3.40.50.12230">
    <property type="match status" value="1"/>
</dbReference>
<dbReference type="Proteomes" id="UP000034293">
    <property type="component" value="Unassembled WGS sequence"/>
</dbReference>
<keyword evidence="3 7" id="KW-0808">Transferase</keyword>
<dbReference type="InterPro" id="IPR044135">
    <property type="entry name" value="Met-tRNA-FMT_C"/>
</dbReference>
<name>A0A0G0UU33_9BACT</name>
<evidence type="ECO:0000259" key="6">
    <source>
        <dbReference type="Pfam" id="PF02911"/>
    </source>
</evidence>
<organism evidence="7 8">
    <name type="scientific">Candidatus Woesebacteria bacterium GW2011_GWA1_40_43</name>
    <dbReference type="NCBI Taxonomy" id="1618553"/>
    <lineage>
        <taxon>Bacteria</taxon>
        <taxon>Candidatus Woeseibacteriota</taxon>
    </lineage>
</organism>
<proteinExistence type="inferred from homology"/>
<dbReference type="InterPro" id="IPR041711">
    <property type="entry name" value="Met-tRNA-FMT_N"/>
</dbReference>
<dbReference type="InterPro" id="IPR036477">
    <property type="entry name" value="Formyl_transf_N_sf"/>
</dbReference>
<evidence type="ECO:0000313" key="8">
    <source>
        <dbReference type="Proteomes" id="UP000034293"/>
    </source>
</evidence>
<dbReference type="CDD" id="cd08646">
    <property type="entry name" value="FMT_core_Met-tRNA-FMT_N"/>
    <property type="match status" value="1"/>
</dbReference>
<dbReference type="PROSITE" id="PS00373">
    <property type="entry name" value="GART"/>
    <property type="match status" value="1"/>
</dbReference>
<keyword evidence="4" id="KW-0648">Protein biosynthesis</keyword>
<dbReference type="SUPFAM" id="SSF50486">
    <property type="entry name" value="FMT C-terminal domain-like"/>
    <property type="match status" value="1"/>
</dbReference>
<evidence type="ECO:0000256" key="3">
    <source>
        <dbReference type="ARBA" id="ARBA00022679"/>
    </source>
</evidence>
<comment type="caution">
    <text evidence="7">The sequence shown here is derived from an EMBL/GenBank/DDBJ whole genome shotgun (WGS) entry which is preliminary data.</text>
</comment>
<dbReference type="AlphaFoldDB" id="A0A0G0UU33"/>
<dbReference type="PANTHER" id="PTHR11138:SF5">
    <property type="entry name" value="METHIONYL-TRNA FORMYLTRANSFERASE, MITOCHONDRIAL"/>
    <property type="match status" value="1"/>
</dbReference>
<dbReference type="SUPFAM" id="SSF53328">
    <property type="entry name" value="Formyltransferase"/>
    <property type="match status" value="1"/>
</dbReference>
<dbReference type="InterPro" id="IPR005793">
    <property type="entry name" value="Formyl_trans_C"/>
</dbReference>
<evidence type="ECO:0000256" key="1">
    <source>
        <dbReference type="ARBA" id="ARBA00010699"/>
    </source>
</evidence>
<dbReference type="CDD" id="cd08704">
    <property type="entry name" value="Met_tRNA_FMT_C"/>
    <property type="match status" value="1"/>
</dbReference>
<dbReference type="EMBL" id="LBZA01000031">
    <property type="protein sequence ID" value="KKR63150.1"/>
    <property type="molecule type" value="Genomic_DNA"/>
</dbReference>
<gene>
    <name evidence="7" type="ORF">UU02_C0031G0004</name>
</gene>
<dbReference type="EC" id="2.1.2.9" evidence="2"/>
<evidence type="ECO:0000256" key="4">
    <source>
        <dbReference type="ARBA" id="ARBA00022917"/>
    </source>
</evidence>
<dbReference type="Pfam" id="PF00551">
    <property type="entry name" value="Formyl_trans_N"/>
    <property type="match status" value="1"/>
</dbReference>
<evidence type="ECO:0000313" key="7">
    <source>
        <dbReference type="EMBL" id="KKR63150.1"/>
    </source>
</evidence>
<dbReference type="InterPro" id="IPR011034">
    <property type="entry name" value="Formyl_transferase-like_C_sf"/>
</dbReference>
<dbReference type="PANTHER" id="PTHR11138">
    <property type="entry name" value="METHIONYL-TRNA FORMYLTRANSFERASE"/>
    <property type="match status" value="1"/>
</dbReference>
<reference evidence="7 8" key="1">
    <citation type="journal article" date="2015" name="Nature">
        <title>rRNA introns, odd ribosomes, and small enigmatic genomes across a large radiation of phyla.</title>
        <authorList>
            <person name="Brown C.T."/>
            <person name="Hug L.A."/>
            <person name="Thomas B.C."/>
            <person name="Sharon I."/>
            <person name="Castelle C.J."/>
            <person name="Singh A."/>
            <person name="Wilkins M.J."/>
            <person name="Williams K.H."/>
            <person name="Banfield J.F."/>
        </authorList>
    </citation>
    <scope>NUCLEOTIDE SEQUENCE [LARGE SCALE GENOMIC DNA]</scope>
</reference>
<dbReference type="GO" id="GO:0004479">
    <property type="term" value="F:methionyl-tRNA formyltransferase activity"/>
    <property type="evidence" value="ECO:0007669"/>
    <property type="project" value="UniProtKB-EC"/>
</dbReference>
<accession>A0A0G0UU33</accession>
<dbReference type="InterPro" id="IPR002376">
    <property type="entry name" value="Formyl_transf_N"/>
</dbReference>
<dbReference type="Pfam" id="PF02911">
    <property type="entry name" value="Formyl_trans_C"/>
    <property type="match status" value="1"/>
</dbReference>
<sequence length="270" mass="30430">MTGPGKSPITAVVTQPPKPIGRKQILAYSPIDKWAHEHKIPIYYSANDLIDSPPDANLGILASYGEIIKKDVIDLFPQGILVIHPSLLPKYRGASPVPAAITNGDQITGVSIIKMDEKMDHGPIISQSKEEILIDDTAETLRNRLFEKSADVLVELLEPYIRAKINLKPQNDEDATFTKIMKREDGFFNIDEKTPAEVEKLVRAMYPWPGAWTFIRLSATDEKSKRLKILKVHLEDEKLILDEVQLEGKEPVTWKQFKEGYKEATFEEAA</sequence>
<feature type="domain" description="Formyl transferase N-terminal" evidence="5">
    <location>
        <begin position="8"/>
        <end position="156"/>
    </location>
</feature>
<protein>
    <recommendedName>
        <fullName evidence="2">methionyl-tRNA formyltransferase</fullName>
        <ecNumber evidence="2">2.1.2.9</ecNumber>
    </recommendedName>
</protein>
<dbReference type="InterPro" id="IPR001555">
    <property type="entry name" value="GART_AS"/>
</dbReference>
<feature type="domain" description="Formyl transferase C-terminal" evidence="6">
    <location>
        <begin position="181"/>
        <end position="237"/>
    </location>
</feature>
<comment type="similarity">
    <text evidence="1">Belongs to the Fmt family.</text>
</comment>
<evidence type="ECO:0000256" key="2">
    <source>
        <dbReference type="ARBA" id="ARBA00012261"/>
    </source>
</evidence>